<protein>
    <submittedName>
        <fullName evidence="3">Outer membrane protein beta-barrel domain-containing protein</fullName>
    </submittedName>
</protein>
<dbReference type="AlphaFoldDB" id="A0A238XB70"/>
<name>A0A238XB70_9FLAO</name>
<dbReference type="EMBL" id="FZNT01000005">
    <property type="protein sequence ID" value="SNR55119.1"/>
    <property type="molecule type" value="Genomic_DNA"/>
</dbReference>
<evidence type="ECO:0000313" key="4">
    <source>
        <dbReference type="Proteomes" id="UP000198384"/>
    </source>
</evidence>
<dbReference type="OrthoDB" id="959017at2"/>
<feature type="signal peptide" evidence="1">
    <location>
        <begin position="1"/>
        <end position="19"/>
    </location>
</feature>
<keyword evidence="1" id="KW-0732">Signal</keyword>
<evidence type="ECO:0000259" key="2">
    <source>
        <dbReference type="Pfam" id="PF13568"/>
    </source>
</evidence>
<dbReference type="Pfam" id="PF13568">
    <property type="entry name" value="OMP_b-brl_2"/>
    <property type="match status" value="1"/>
</dbReference>
<sequence length="218" mass="25517">MKKLWLTLIFLICVFSLSAQVENDTIDARYREDHIYVSLSYNLLNNKPDSERSSLFSGGFSLGYIYDMPINERRNVGIGVGFGYAYNSYSSSFLLDIEEERNLYETSRFKTQLVEIPIEFRWRTSTASDYSFWRIYGGVKISYLFHSKSIFMFEDETIELKNISELEKFQYGLILSAGYGSWNVFIYYGLNPLFNNVIVDNKKLNLKDFSLGLKFYIL</sequence>
<keyword evidence="4" id="KW-1185">Reference proteome</keyword>
<dbReference type="RefSeq" id="WP_089381583.1">
    <property type="nucleotide sequence ID" value="NZ_FZNT01000005.1"/>
</dbReference>
<feature type="domain" description="Outer membrane protein beta-barrel" evidence="2">
    <location>
        <begin position="19"/>
        <end position="195"/>
    </location>
</feature>
<reference evidence="3 4" key="1">
    <citation type="submission" date="2017-06" db="EMBL/GenBank/DDBJ databases">
        <authorList>
            <person name="Kim H.J."/>
            <person name="Triplett B.A."/>
        </authorList>
    </citation>
    <scope>NUCLEOTIDE SEQUENCE [LARGE SCALE GENOMIC DNA]</scope>
    <source>
        <strain evidence="3 4">DSM 29150</strain>
    </source>
</reference>
<evidence type="ECO:0000313" key="3">
    <source>
        <dbReference type="EMBL" id="SNR55119.1"/>
    </source>
</evidence>
<gene>
    <name evidence="3" type="ORF">SAMN06265371_10577</name>
</gene>
<evidence type="ECO:0000256" key="1">
    <source>
        <dbReference type="SAM" id="SignalP"/>
    </source>
</evidence>
<accession>A0A238XB70</accession>
<dbReference type="Proteomes" id="UP000198384">
    <property type="component" value="Unassembled WGS sequence"/>
</dbReference>
<feature type="chain" id="PRO_5013325835" evidence="1">
    <location>
        <begin position="20"/>
        <end position="218"/>
    </location>
</feature>
<dbReference type="InterPro" id="IPR025665">
    <property type="entry name" value="Beta-barrel_OMP_2"/>
</dbReference>
<proteinExistence type="predicted"/>
<organism evidence="3 4">
    <name type="scientific">Lutibacter agarilyticus</name>
    <dbReference type="NCBI Taxonomy" id="1109740"/>
    <lineage>
        <taxon>Bacteria</taxon>
        <taxon>Pseudomonadati</taxon>
        <taxon>Bacteroidota</taxon>
        <taxon>Flavobacteriia</taxon>
        <taxon>Flavobacteriales</taxon>
        <taxon>Flavobacteriaceae</taxon>
        <taxon>Lutibacter</taxon>
    </lineage>
</organism>